<dbReference type="RefSeq" id="WP_078710227.1">
    <property type="nucleotide sequence ID" value="NZ_FUXL01000020.1"/>
</dbReference>
<keyword evidence="1" id="KW-1133">Transmembrane helix</keyword>
<keyword evidence="4" id="KW-1185">Reference proteome</keyword>
<evidence type="ECO:0000313" key="3">
    <source>
        <dbReference type="EMBL" id="SKA36365.1"/>
    </source>
</evidence>
<dbReference type="AlphaFoldDB" id="A0A1T4T785"/>
<dbReference type="OrthoDB" id="7990385at2"/>
<dbReference type="Pfam" id="PF07811">
    <property type="entry name" value="TadE"/>
    <property type="match status" value="1"/>
</dbReference>
<feature type="domain" description="TadE-like" evidence="2">
    <location>
        <begin position="27"/>
        <end position="69"/>
    </location>
</feature>
<dbReference type="STRING" id="1365950.SAMN05428963_12074"/>
<reference evidence="3 4" key="1">
    <citation type="submission" date="2017-02" db="EMBL/GenBank/DDBJ databases">
        <authorList>
            <person name="Peterson S.W."/>
        </authorList>
    </citation>
    <scope>NUCLEOTIDE SEQUENCE [LARGE SCALE GENOMIC DNA]</scope>
    <source>
        <strain evidence="3 4">USBA 369</strain>
    </source>
</reference>
<proteinExistence type="predicted"/>
<dbReference type="EMBL" id="FUXL01000020">
    <property type="protein sequence ID" value="SKA36365.1"/>
    <property type="molecule type" value="Genomic_DNA"/>
</dbReference>
<organism evidence="3 4">
    <name type="scientific">Consotaella salsifontis</name>
    <dbReference type="NCBI Taxonomy" id="1365950"/>
    <lineage>
        <taxon>Bacteria</taxon>
        <taxon>Pseudomonadati</taxon>
        <taxon>Pseudomonadota</taxon>
        <taxon>Alphaproteobacteria</taxon>
        <taxon>Hyphomicrobiales</taxon>
        <taxon>Aurantimonadaceae</taxon>
        <taxon>Consotaella</taxon>
    </lineage>
</organism>
<keyword evidence="1" id="KW-0812">Transmembrane</keyword>
<accession>A0A1T4T785</accession>
<dbReference type="InterPro" id="IPR012495">
    <property type="entry name" value="TadE-like_dom"/>
</dbReference>
<name>A0A1T4T785_9HYPH</name>
<sequence>MIKRYFSTLIERRPLAPLRLRRLGEAGVTAVEFALIAPVLFMLFMGIVEYGLAEAANMLLKHATYTAAREGRTGFSSENSTREETVRAIVRKEASLLMDADKLSIDSRRYTDFATMASPEPFIDANGNGIRDNGENYTDLNGNGQYDGAVAGIGGATQVVVYTVSYPWKFFTPLIGNLAGHDGVLTLTAKAVVQNEPYNTGSSGG</sequence>
<dbReference type="Proteomes" id="UP000190135">
    <property type="component" value="Unassembled WGS sequence"/>
</dbReference>
<evidence type="ECO:0000313" key="4">
    <source>
        <dbReference type="Proteomes" id="UP000190135"/>
    </source>
</evidence>
<feature type="transmembrane region" description="Helical" evidence="1">
    <location>
        <begin position="33"/>
        <end position="52"/>
    </location>
</feature>
<evidence type="ECO:0000256" key="1">
    <source>
        <dbReference type="SAM" id="Phobius"/>
    </source>
</evidence>
<evidence type="ECO:0000259" key="2">
    <source>
        <dbReference type="Pfam" id="PF07811"/>
    </source>
</evidence>
<keyword evidence="1" id="KW-0472">Membrane</keyword>
<gene>
    <name evidence="3" type="ORF">SAMN05428963_12074</name>
</gene>
<protein>
    <submittedName>
        <fullName evidence="3">TadE-like protein</fullName>
    </submittedName>
</protein>